<dbReference type="CDD" id="cd00009">
    <property type="entry name" value="AAA"/>
    <property type="match status" value="1"/>
</dbReference>
<dbReference type="SUPFAM" id="SSF52540">
    <property type="entry name" value="P-loop containing nucleoside triphosphate hydrolases"/>
    <property type="match status" value="1"/>
</dbReference>
<dbReference type="RefSeq" id="WP_126412964.1">
    <property type="nucleotide sequence ID" value="NZ_JASPER010000039.1"/>
</dbReference>
<evidence type="ECO:0000313" key="2">
    <source>
        <dbReference type="EMBL" id="VEI14258.1"/>
    </source>
</evidence>
<protein>
    <submittedName>
        <fullName evidence="2">5-methylcytosine-specific restriction enzyme B</fullName>
        <ecNumber evidence="2">3.1.21.-</ecNumber>
    </submittedName>
</protein>
<gene>
    <name evidence="2" type="primary">mcrB</name>
    <name evidence="2" type="ORF">NCTC10951_00111</name>
</gene>
<dbReference type="EMBL" id="LR134477">
    <property type="protein sequence ID" value="VEI14258.1"/>
    <property type="molecule type" value="Genomic_DNA"/>
</dbReference>
<name>A0A3S4WHS1_ACTVI</name>
<reference evidence="2 3" key="1">
    <citation type="submission" date="2018-12" db="EMBL/GenBank/DDBJ databases">
        <authorList>
            <consortium name="Pathogen Informatics"/>
        </authorList>
    </citation>
    <scope>NUCLEOTIDE SEQUENCE [LARGE SCALE GENOMIC DNA]</scope>
    <source>
        <strain evidence="2 3">NCTC10951</strain>
    </source>
</reference>
<dbReference type="AlphaFoldDB" id="A0A3S4WHS1"/>
<feature type="domain" description="AAA+ ATPase" evidence="1">
    <location>
        <begin position="392"/>
        <end position="551"/>
    </location>
</feature>
<sequence length="661" mass="74903">MSEPVTTSAEDVPETVEERERRYWLYVPGEGAGKWEEFQAAGIMALNWDRIGDPASYPNEEAILEALESSYGDWGGRPRGAARMIRDFVHTIRPGDVIYARRTPTEIIGRGVVRSGFRYDDVRSSYRCVHDVEWTHIGSWTLDRRVGAVTLQRVTENTSYNPAQLESLFRERKELAPSPDAIQTPGAEEHDCQHWLYTPGEGAVRWDEFRTAGIMALNWDRIGDLSLFPDKETLLEALYDHYGDWGGRPRKAADSVWDYVHVMRPGDVIFVRRGFNEIVGRGVVRSDYRYDEDRSSFRAVRDVEWTHVGSWPLEQRVGRLMLHRLTENTKYTPDQLNALIGIEETHSPSVVDDQHEEDDLDEAVEGYTSVDFLEEVFLDPEDLEQMLGLLRRKKNLILQGAPGTGKTFAAKRLAYALMGQVDDSRVEMVQFHQSTAYEDVVVGLRPTSEGGFAAAEGVFARFCRRAAADPGRDYVFIIDEINRANISKAFGELLMLIEAEHRGDALRLPVSGELLAVPERLHLIGMMNTADRGLALIDYALRRRFAFFEMRPALDHPAFLRHIATVGSPRLEALVDVVHRLNRRIVEDEALGPGFQIGHSYLCLPTRSSEGPGSTEGAESSMDSDIASVVRYELEPLVREYWFDNRAAMEESIHQLESVLL</sequence>
<dbReference type="OrthoDB" id="9781481at2"/>
<dbReference type="KEGG" id="avc:NCTC10951_00111"/>
<dbReference type="InterPro" id="IPR052934">
    <property type="entry name" value="Methyl-DNA_Rec/Restrict_Enz"/>
</dbReference>
<proteinExistence type="predicted"/>
<dbReference type="Gene3D" id="3.40.50.300">
    <property type="entry name" value="P-loop containing nucleotide triphosphate hydrolases"/>
    <property type="match status" value="1"/>
</dbReference>
<evidence type="ECO:0000259" key="1">
    <source>
        <dbReference type="SMART" id="SM00382"/>
    </source>
</evidence>
<dbReference type="Proteomes" id="UP000268658">
    <property type="component" value="Chromosome"/>
</dbReference>
<dbReference type="REBASE" id="289421">
    <property type="entry name" value="Avi10951McrBCP"/>
</dbReference>
<dbReference type="PANTHER" id="PTHR37291">
    <property type="entry name" value="5-METHYLCYTOSINE-SPECIFIC RESTRICTION ENZYME B"/>
    <property type="match status" value="1"/>
</dbReference>
<dbReference type="InterPro" id="IPR003593">
    <property type="entry name" value="AAA+_ATPase"/>
</dbReference>
<dbReference type="EC" id="3.1.21.-" evidence="2"/>
<keyword evidence="2" id="KW-0378">Hydrolase</keyword>
<accession>A0A3S4WHS1</accession>
<organism evidence="2 3">
    <name type="scientific">Actinomyces viscosus</name>
    <dbReference type="NCBI Taxonomy" id="1656"/>
    <lineage>
        <taxon>Bacteria</taxon>
        <taxon>Bacillati</taxon>
        <taxon>Actinomycetota</taxon>
        <taxon>Actinomycetes</taxon>
        <taxon>Actinomycetales</taxon>
        <taxon>Actinomycetaceae</taxon>
        <taxon>Actinomyces</taxon>
    </lineage>
</organism>
<dbReference type="PANTHER" id="PTHR37291:SF1">
    <property type="entry name" value="TYPE IV METHYL-DIRECTED RESTRICTION ENZYME ECOKMCRB SUBUNIT"/>
    <property type="match status" value="1"/>
</dbReference>
<dbReference type="GO" id="GO:0005524">
    <property type="term" value="F:ATP binding"/>
    <property type="evidence" value="ECO:0007669"/>
    <property type="project" value="InterPro"/>
</dbReference>
<dbReference type="Pfam" id="PF07728">
    <property type="entry name" value="AAA_5"/>
    <property type="match status" value="1"/>
</dbReference>
<evidence type="ECO:0000313" key="3">
    <source>
        <dbReference type="Proteomes" id="UP000268658"/>
    </source>
</evidence>
<dbReference type="InterPro" id="IPR011704">
    <property type="entry name" value="ATPase_dyneun-rel_AAA"/>
</dbReference>
<dbReference type="GO" id="GO:0016887">
    <property type="term" value="F:ATP hydrolysis activity"/>
    <property type="evidence" value="ECO:0007669"/>
    <property type="project" value="InterPro"/>
</dbReference>
<dbReference type="SMART" id="SM00382">
    <property type="entry name" value="AAA"/>
    <property type="match status" value="1"/>
</dbReference>
<dbReference type="InterPro" id="IPR027417">
    <property type="entry name" value="P-loop_NTPase"/>
</dbReference>